<comment type="caution">
    <text evidence="3">The sequence shown here is derived from an EMBL/GenBank/DDBJ whole genome shotgun (WGS) entry which is preliminary data.</text>
</comment>
<dbReference type="AlphaFoldDB" id="Q08SR4"/>
<sequence length="84" mass="8419">MAVLVVCTLLSSALPAAAQGTPPNPDPGSGLSPEELQEIEAAVGKDQTASAPDTPSEAAPGSAAPLPVPRALSNPWLDMSFILD</sequence>
<name>Q08SR4_STIAD</name>
<feature type="signal peptide" evidence="2">
    <location>
        <begin position="1"/>
        <end position="18"/>
    </location>
</feature>
<proteinExistence type="predicted"/>
<accession>Q08SR4</accession>
<keyword evidence="2" id="KW-0732">Signal</keyword>
<evidence type="ECO:0000313" key="4">
    <source>
        <dbReference type="Proteomes" id="UP000032702"/>
    </source>
</evidence>
<feature type="non-terminal residue" evidence="3">
    <location>
        <position position="84"/>
    </location>
</feature>
<dbReference type="Proteomes" id="UP000032702">
    <property type="component" value="Unassembled WGS sequence"/>
</dbReference>
<protein>
    <submittedName>
        <fullName evidence="3">Peptide methionine tyrosine</fullName>
    </submittedName>
</protein>
<dbReference type="EMBL" id="AAMD01000158">
    <property type="protein sequence ID" value="EAU63532.1"/>
    <property type="molecule type" value="Genomic_DNA"/>
</dbReference>
<feature type="chain" id="PRO_5004167004" evidence="2">
    <location>
        <begin position="19"/>
        <end position="84"/>
    </location>
</feature>
<gene>
    <name evidence="3" type="ORF">STIAU_7215</name>
</gene>
<organism evidence="3 4">
    <name type="scientific">Stigmatella aurantiaca (strain DW4/3-1)</name>
    <dbReference type="NCBI Taxonomy" id="378806"/>
    <lineage>
        <taxon>Bacteria</taxon>
        <taxon>Pseudomonadati</taxon>
        <taxon>Myxococcota</taxon>
        <taxon>Myxococcia</taxon>
        <taxon>Myxococcales</taxon>
        <taxon>Cystobacterineae</taxon>
        <taxon>Archangiaceae</taxon>
        <taxon>Stigmatella</taxon>
    </lineage>
</organism>
<evidence type="ECO:0000313" key="3">
    <source>
        <dbReference type="EMBL" id="EAU63532.1"/>
    </source>
</evidence>
<evidence type="ECO:0000256" key="2">
    <source>
        <dbReference type="SAM" id="SignalP"/>
    </source>
</evidence>
<evidence type="ECO:0000256" key="1">
    <source>
        <dbReference type="SAM" id="MobiDB-lite"/>
    </source>
</evidence>
<reference evidence="3 4" key="1">
    <citation type="submission" date="2006-04" db="EMBL/GenBank/DDBJ databases">
        <authorList>
            <person name="Nierman W.C."/>
        </authorList>
    </citation>
    <scope>NUCLEOTIDE SEQUENCE [LARGE SCALE GENOMIC DNA]</scope>
    <source>
        <strain evidence="3 4">DW4/3-1</strain>
    </source>
</reference>
<feature type="region of interest" description="Disordered" evidence="1">
    <location>
        <begin position="42"/>
        <end position="72"/>
    </location>
</feature>